<keyword evidence="7 11" id="KW-0833">Ubl conjugation pathway</keyword>
<gene>
    <name evidence="14" type="ORF">O6P43_013073</name>
</gene>
<keyword evidence="11" id="KW-0256">Endoplasmic reticulum</keyword>
<comment type="catalytic activity">
    <reaction evidence="1 11">
        <text>S-ubiquitinyl-[E2 ubiquitin-conjugating enzyme]-L-cysteine + [acceptor protein]-L-lysine = [E2 ubiquitin-conjugating enzyme]-L-cysteine + N(6)-ubiquitinyl-[acceptor protein]-L-lysine.</text>
        <dbReference type="EC" id="2.3.2.27"/>
    </reaction>
</comment>
<evidence type="ECO:0000256" key="4">
    <source>
        <dbReference type="ARBA" id="ARBA00022679"/>
    </source>
</evidence>
<keyword evidence="8 11" id="KW-0862">Zinc</keyword>
<organism evidence="14 15">
    <name type="scientific">Quillaja saponaria</name>
    <name type="common">Soap bark tree</name>
    <dbReference type="NCBI Taxonomy" id="32244"/>
    <lineage>
        <taxon>Eukaryota</taxon>
        <taxon>Viridiplantae</taxon>
        <taxon>Streptophyta</taxon>
        <taxon>Embryophyta</taxon>
        <taxon>Tracheophyta</taxon>
        <taxon>Spermatophyta</taxon>
        <taxon>Magnoliopsida</taxon>
        <taxon>eudicotyledons</taxon>
        <taxon>Gunneridae</taxon>
        <taxon>Pentapetalae</taxon>
        <taxon>rosids</taxon>
        <taxon>fabids</taxon>
        <taxon>Fabales</taxon>
        <taxon>Quillajaceae</taxon>
        <taxon>Quillaja</taxon>
    </lineage>
</organism>
<dbReference type="EC" id="2.3.2.27" evidence="11"/>
<feature type="compositionally biased region" description="Polar residues" evidence="12">
    <location>
        <begin position="76"/>
        <end position="89"/>
    </location>
</feature>
<evidence type="ECO:0000259" key="13">
    <source>
        <dbReference type="PROSITE" id="PS50089"/>
    </source>
</evidence>
<reference evidence="14" key="1">
    <citation type="journal article" date="2023" name="Science">
        <title>Elucidation of the pathway for biosynthesis of saponin adjuvants from the soapbark tree.</title>
        <authorList>
            <person name="Reed J."/>
            <person name="Orme A."/>
            <person name="El-Demerdash A."/>
            <person name="Owen C."/>
            <person name="Martin L.B.B."/>
            <person name="Misra R.C."/>
            <person name="Kikuchi S."/>
            <person name="Rejzek M."/>
            <person name="Martin A.C."/>
            <person name="Harkess A."/>
            <person name="Leebens-Mack J."/>
            <person name="Louveau T."/>
            <person name="Stephenson M.J."/>
            <person name="Osbourn A."/>
        </authorList>
    </citation>
    <scope>NUCLEOTIDE SEQUENCE</scope>
    <source>
        <strain evidence="14">S10</strain>
    </source>
</reference>
<name>A0AAD7PW81_QUISA</name>
<dbReference type="GO" id="GO:0008270">
    <property type="term" value="F:zinc ion binding"/>
    <property type="evidence" value="ECO:0007669"/>
    <property type="project" value="UniProtKB-KW"/>
</dbReference>
<dbReference type="GO" id="GO:0005789">
    <property type="term" value="C:endoplasmic reticulum membrane"/>
    <property type="evidence" value="ECO:0007669"/>
    <property type="project" value="UniProtKB-SubCell"/>
</dbReference>
<evidence type="ECO:0000256" key="6">
    <source>
        <dbReference type="ARBA" id="ARBA00022771"/>
    </source>
</evidence>
<dbReference type="PROSITE" id="PS50089">
    <property type="entry name" value="ZF_RING_2"/>
    <property type="match status" value="1"/>
</dbReference>
<accession>A0AAD7PW81</accession>
<comment type="domain">
    <text evidence="11">The RING-type zinc finger domain is responsible for E3 ligase activity.</text>
</comment>
<feature type="compositionally biased region" description="Pro residues" evidence="12">
    <location>
        <begin position="155"/>
        <end position="164"/>
    </location>
</feature>
<dbReference type="PROSITE" id="PS00518">
    <property type="entry name" value="ZF_RING_1"/>
    <property type="match status" value="1"/>
</dbReference>
<dbReference type="EMBL" id="JARAOO010000005">
    <property type="protein sequence ID" value="KAJ7969060.1"/>
    <property type="molecule type" value="Genomic_DNA"/>
</dbReference>
<comment type="pathway">
    <text evidence="3 11">Protein modification; protein ubiquitination.</text>
</comment>
<dbReference type="PRINTS" id="PR01217">
    <property type="entry name" value="PRICHEXTENSN"/>
</dbReference>
<feature type="region of interest" description="Disordered" evidence="12">
    <location>
        <begin position="76"/>
        <end position="177"/>
    </location>
</feature>
<evidence type="ECO:0000256" key="2">
    <source>
        <dbReference type="ARBA" id="ARBA00004308"/>
    </source>
</evidence>
<dbReference type="InterPro" id="IPR001841">
    <property type="entry name" value="Znf_RING"/>
</dbReference>
<feature type="region of interest" description="Disordered" evidence="12">
    <location>
        <begin position="1"/>
        <end position="21"/>
    </location>
</feature>
<feature type="domain" description="RING-type" evidence="13">
    <location>
        <begin position="301"/>
        <end position="343"/>
    </location>
</feature>
<evidence type="ECO:0000256" key="1">
    <source>
        <dbReference type="ARBA" id="ARBA00000900"/>
    </source>
</evidence>
<dbReference type="GO" id="GO:0061630">
    <property type="term" value="F:ubiquitin protein ligase activity"/>
    <property type="evidence" value="ECO:0007669"/>
    <property type="project" value="UniProtKB-UniRule"/>
</dbReference>
<evidence type="ECO:0000256" key="8">
    <source>
        <dbReference type="ARBA" id="ARBA00022833"/>
    </source>
</evidence>
<dbReference type="InterPro" id="IPR027370">
    <property type="entry name" value="Znf-RING_euk"/>
</dbReference>
<comment type="caution">
    <text evidence="14">The sequence shown here is derived from an EMBL/GenBank/DDBJ whole genome shotgun (WGS) entry which is preliminary data.</text>
</comment>
<evidence type="ECO:0000256" key="10">
    <source>
        <dbReference type="PROSITE-ProRule" id="PRU00175"/>
    </source>
</evidence>
<evidence type="ECO:0000313" key="15">
    <source>
        <dbReference type="Proteomes" id="UP001163823"/>
    </source>
</evidence>
<keyword evidence="4 11" id="KW-0808">Transferase</keyword>
<evidence type="ECO:0000256" key="11">
    <source>
        <dbReference type="RuleBase" id="RU369090"/>
    </source>
</evidence>
<dbReference type="SUPFAM" id="SSF57850">
    <property type="entry name" value="RING/U-box"/>
    <property type="match status" value="1"/>
</dbReference>
<dbReference type="Proteomes" id="UP001163823">
    <property type="component" value="Chromosome 5"/>
</dbReference>
<evidence type="ECO:0000256" key="3">
    <source>
        <dbReference type="ARBA" id="ARBA00004906"/>
    </source>
</evidence>
<keyword evidence="15" id="KW-1185">Reference proteome</keyword>
<evidence type="ECO:0000256" key="12">
    <source>
        <dbReference type="SAM" id="MobiDB-lite"/>
    </source>
</evidence>
<keyword evidence="5 11" id="KW-0479">Metal-binding</keyword>
<comment type="subcellular location">
    <subcellularLocation>
        <location evidence="2">Endomembrane system</location>
    </subcellularLocation>
    <subcellularLocation>
        <location evidence="11">Endoplasmic reticulum membrane</location>
        <topology evidence="11">Single-pass type IV membrane protein</topology>
    </subcellularLocation>
</comment>
<dbReference type="KEGG" id="qsa:O6P43_013073"/>
<dbReference type="Pfam" id="PF13445">
    <property type="entry name" value="zf-RING_UBOX"/>
    <property type="match status" value="1"/>
</dbReference>
<dbReference type="InterPro" id="IPR017907">
    <property type="entry name" value="Znf_RING_CS"/>
</dbReference>
<dbReference type="Gene3D" id="3.30.40.10">
    <property type="entry name" value="Zinc/RING finger domain, C3HC4 (zinc finger)"/>
    <property type="match status" value="1"/>
</dbReference>
<comment type="function">
    <text evidence="11">E3 ubiquitin-protein ligase.</text>
</comment>
<keyword evidence="9" id="KW-0472">Membrane</keyword>
<feature type="compositionally biased region" description="Polar residues" evidence="12">
    <location>
        <begin position="236"/>
        <end position="245"/>
    </location>
</feature>
<dbReference type="SMART" id="SM00184">
    <property type="entry name" value="RING"/>
    <property type="match status" value="1"/>
</dbReference>
<proteinExistence type="predicted"/>
<dbReference type="PANTHER" id="PTHR12313">
    <property type="entry name" value="E3 UBIQUITIN-PROTEIN LIGASE RNF5-RELATED"/>
    <property type="match status" value="1"/>
</dbReference>
<evidence type="ECO:0000256" key="9">
    <source>
        <dbReference type="ARBA" id="ARBA00023136"/>
    </source>
</evidence>
<keyword evidence="6 10" id="KW-0863">Zinc-finger</keyword>
<feature type="compositionally biased region" description="Polar residues" evidence="12">
    <location>
        <begin position="7"/>
        <end position="21"/>
    </location>
</feature>
<evidence type="ECO:0000256" key="7">
    <source>
        <dbReference type="ARBA" id="ARBA00022786"/>
    </source>
</evidence>
<feature type="compositionally biased region" description="Pro residues" evidence="12">
    <location>
        <begin position="95"/>
        <end position="138"/>
    </location>
</feature>
<evidence type="ECO:0000256" key="5">
    <source>
        <dbReference type="ARBA" id="ARBA00022723"/>
    </source>
</evidence>
<sequence length="390" mass="43632">MDRAQQERTFANSGTTMPIDPNPNSQFPCICFPQSFPPVNININMHPSPNFYNPNSLHPTVNPCLPNYIPSYFPSNPQTPSFNPTSNHQFFPRPQNFPPNLPPPPPPPPPPSPTSFPPIPNQSLPRSPPSFPPNPLPSPFSQTRNRSLPRTPASTPNPSPPTLPPTSTLRQTHDVSNDCHQSFSPVLHLSDDWDNYHHSSLSNYSLSPSYQPLSPYYRPGSPSYSPTSLYTARNPHYSTPSPEQYYSPTTPDYVPTSPFSSNPRNTLDVPVNFEELMATGSHRSVGATTTTPHEKAMVFQCNICLEIAEEPVVTMCGHLYCWPCLHKWSGYKLWTNIKCPVCKDKIVESMIIPIYGQKDINKRELASSSIPPRPSKRCRLMNNQASFAEL</sequence>
<dbReference type="GO" id="GO:0006511">
    <property type="term" value="P:ubiquitin-dependent protein catabolic process"/>
    <property type="evidence" value="ECO:0007669"/>
    <property type="project" value="UniProtKB-UniRule"/>
</dbReference>
<dbReference type="InterPro" id="IPR013083">
    <property type="entry name" value="Znf_RING/FYVE/PHD"/>
</dbReference>
<dbReference type="AlphaFoldDB" id="A0AAD7PW81"/>
<feature type="region of interest" description="Disordered" evidence="12">
    <location>
        <begin position="224"/>
        <end position="245"/>
    </location>
</feature>
<evidence type="ECO:0000313" key="14">
    <source>
        <dbReference type="EMBL" id="KAJ7969060.1"/>
    </source>
</evidence>
<protein>
    <recommendedName>
        <fullName evidence="11">E3 ubiquitin-protein ligase RMA</fullName>
        <ecNumber evidence="11">2.3.2.27</ecNumber>
    </recommendedName>
    <alternativeName>
        <fullName evidence="11">Protein RING membrane-anchor</fullName>
    </alternativeName>
    <alternativeName>
        <fullName evidence="11">RING-type E3 ubiquitin transferase RMA</fullName>
    </alternativeName>
</protein>
<dbReference type="InterPro" id="IPR045103">
    <property type="entry name" value="RNF5/RNF185-like"/>
</dbReference>